<dbReference type="PANTHER" id="PTHR33307:SF6">
    <property type="entry name" value="ALPHA-RHAMNOSIDASE (EUROFUNG)-RELATED"/>
    <property type="match status" value="1"/>
</dbReference>
<dbReference type="KEGG" id="bfk:QN062_05350"/>
<dbReference type="InterPro" id="IPR016007">
    <property type="entry name" value="Alpha_rhamnosid"/>
</dbReference>
<dbReference type="GO" id="GO:0030596">
    <property type="term" value="F:alpha-L-rhamnosidase activity"/>
    <property type="evidence" value="ECO:0007669"/>
    <property type="project" value="UniProtKB-EC"/>
</dbReference>
<sequence>MVLLVPSQAASAEESTDDSSASSQSPSSSDASSTDNSDTQDSVQETQKLEQQQQRLDAETTPETIQPKETPAPQLTSPSTGSRSVQDFSTDATEAISDDDASDQESIQGTNPYSLAVNGLREAWNVDRASIAFSWKNSNSQAQQAYQIAIYQGEVAQGSPVFDTGVKYSASASAQELPNLENSLKDSTLYSWKLTVTYGQGAQRSSTDEFATAMGNTGFTDTNFLWLHPASVSTLLRAQVPAMQNGGIAYSKALLTVTALDTEASKRYVSNVYVNGVEVGVGPNRRTSPKAGEGTPTVYYNTFDVTNELSQSPSSPNTVGLYSYSQAKTTGVLVQLSYFSADGTPIVVYNSARPNTTSETTDGNGSDNAAATFDNKQQIMPMDSIVYGTSGQSIGTGYYTELAQNADTGNFPYDWWKLNGSEYSVPRESNGFIDTTSCSASTTSPCIYKALGQMISGNPVLAPSITANTIRRKVSPASIVDLGGGTYTVTFPQEVIGDIQLTSSSKANVRITLGEEISGGKAVYRMRTGNTYSETWKFPSQGTTFAGYSLKAFRYVTLYNYPEKLTADKIQGLQTSIPSDPAQATSFTSQNSLLNSIYSLTQHTDSATTMDTVPDSITRERRPYEGDNLIYQSLQFSMGSQGLESRNTWNWLIDNPSQYTEYGLMPVLGVYQDYIHTGDVQYVRSVYSKLQEILRSGKVIDYDSKLHLVKGASSKEDLVDWPRTETPGFDYENTTYKTAINVFAYEAYANLSYLAGALHNPQDQKAYGDRAAAIKSAILTKLYSSETHTFIDGLNAAKQGVQHTSPQNSYVALAYGVYPSQRDANAIAEKITHYGRQASGSIYSAYFFYQGLYDSGNGDLANGILESTESNDPRTYDSVINKLHATITPEAWSTGSKPNMTFSHPWGSGGGSAMIQGVGGTVAMPDATDQGSQMYRIDANGIIGETVTTTISTKQGQISTKIARTGDTRTIIITIPSGLNAQLRIPKVSSEASLSSDTDASILMGTPSDGVSTTALNALAAGTYAFTVTDPEQNQPPEYESFAGDSLAARRNATYYFKNSISGGLADSVISYGKAKDAVLTGDWDGDGKDTLVVRRGNEYYFKNSISGGTADKVIRYGRPTDTVLVGDWDGDGVDTLAVRRGNAYYFKNSIAGGTADRVITYGRTSDSVLVGDWDGDGSDSLAVRRGAAYYFKNSISGGVADRVIAYGKATDTVLAGDWDGDGIDSLVVRRTSTYYFKNSISGGQADTVVVYGKASDVVLVGNWDGR</sequence>
<reference evidence="7" key="1">
    <citation type="submission" date="2023-07" db="EMBL/GenBank/DDBJ databases">
        <title>Bifidobacterium aquikefiriaerophilum sp. nov. and Bifidobacterium eccum sp. nov., isolated from water kefir.</title>
        <authorList>
            <person name="Breselge S."/>
            <person name="Bellassi P."/>
            <person name="Barcenilla C."/>
            <person name="Alvarez-Ordonez A."/>
            <person name="Morelli L."/>
            <person name="Cotter P.D."/>
        </authorList>
    </citation>
    <scope>NUCLEOTIDE SEQUENCE</scope>
    <source>
        <strain evidence="7">WK012_4_13</strain>
        <strain evidence="6">WK013_4_14</strain>
        <strain evidence="5">WK048_4_13</strain>
    </source>
</reference>
<evidence type="ECO:0000256" key="2">
    <source>
        <dbReference type="ARBA" id="ARBA00012652"/>
    </source>
</evidence>
<evidence type="ECO:0000313" key="6">
    <source>
        <dbReference type="EMBL" id="XDS48517.1"/>
    </source>
</evidence>
<evidence type="ECO:0000313" key="5">
    <source>
        <dbReference type="EMBL" id="XDS46776.1"/>
    </source>
</evidence>
<gene>
    <name evidence="7" type="ORF">QN062_05350</name>
    <name evidence="6" type="ORF">QN216_09360</name>
    <name evidence="5" type="ORF">QN217_01105</name>
</gene>
<dbReference type="EMBL" id="CP129675">
    <property type="protein sequence ID" value="XDS46776.1"/>
    <property type="molecule type" value="Genomic_DNA"/>
</dbReference>
<dbReference type="InterPro" id="IPR008928">
    <property type="entry name" value="6-hairpin_glycosidase_sf"/>
</dbReference>
<dbReference type="InterPro" id="IPR013783">
    <property type="entry name" value="Ig-like_fold"/>
</dbReference>
<organism evidence="7">
    <name type="scientific">Bifidobacterium fermentum</name>
    <dbReference type="NCBI Taxonomy" id="3059035"/>
    <lineage>
        <taxon>Bacteria</taxon>
        <taxon>Bacillati</taxon>
        <taxon>Actinomycetota</taxon>
        <taxon>Actinomycetes</taxon>
        <taxon>Bifidobacteriales</taxon>
        <taxon>Bifidobacteriaceae</taxon>
        <taxon>Bifidobacterium</taxon>
    </lineage>
</organism>
<name>A0AB39UMI0_9BIFI</name>
<feature type="domain" description="Alpha-L-rhamnosidase six-hairpin glycosidase" evidence="4">
    <location>
        <begin position="583"/>
        <end position="906"/>
    </location>
</feature>
<dbReference type="SUPFAM" id="SSF69318">
    <property type="entry name" value="Integrin alpha N-terminal domain"/>
    <property type="match status" value="1"/>
</dbReference>
<dbReference type="EMBL" id="CP129683">
    <property type="protein sequence ID" value="XDS49845.1"/>
    <property type="molecule type" value="Genomic_DNA"/>
</dbReference>
<dbReference type="Gene3D" id="2.60.420.10">
    <property type="entry name" value="Maltose phosphorylase, domain 3"/>
    <property type="match status" value="1"/>
</dbReference>
<dbReference type="AlphaFoldDB" id="A0AB39UMI0"/>
<dbReference type="Pfam" id="PF17389">
    <property type="entry name" value="Bac_rhamnosid6H"/>
    <property type="match status" value="1"/>
</dbReference>
<dbReference type="RefSeq" id="WP_369340816.1">
    <property type="nucleotide sequence ID" value="NZ_CP129675.1"/>
</dbReference>
<dbReference type="EMBL" id="CP129682">
    <property type="protein sequence ID" value="XDS48517.1"/>
    <property type="molecule type" value="Genomic_DNA"/>
</dbReference>
<feature type="compositionally biased region" description="Polar residues" evidence="3">
    <location>
        <begin position="73"/>
        <end position="87"/>
    </location>
</feature>
<accession>A0AB39UMI0</accession>
<protein>
    <recommendedName>
        <fullName evidence="2">alpha-L-rhamnosidase</fullName>
        <ecNumber evidence="2">3.2.1.40</ecNumber>
    </recommendedName>
</protein>
<dbReference type="InterPro" id="IPR028994">
    <property type="entry name" value="Integrin_alpha_N"/>
</dbReference>
<dbReference type="PANTHER" id="PTHR33307">
    <property type="entry name" value="ALPHA-RHAMNOSIDASE (EUROFUNG)"/>
    <property type="match status" value="1"/>
</dbReference>
<dbReference type="Gene3D" id="2.60.40.10">
    <property type="entry name" value="Immunoglobulins"/>
    <property type="match status" value="1"/>
</dbReference>
<dbReference type="Pfam" id="PF25788">
    <property type="entry name" value="Ig_Rha78A_N"/>
    <property type="match status" value="1"/>
</dbReference>
<dbReference type="InterPro" id="IPR012341">
    <property type="entry name" value="6hp_glycosidase-like_sf"/>
</dbReference>
<dbReference type="EC" id="3.2.1.40" evidence="2"/>
<evidence type="ECO:0000256" key="3">
    <source>
        <dbReference type="SAM" id="MobiDB-lite"/>
    </source>
</evidence>
<evidence type="ECO:0000313" key="7">
    <source>
        <dbReference type="EMBL" id="XDS49845.1"/>
    </source>
</evidence>
<dbReference type="Gene3D" id="2.60.120.260">
    <property type="entry name" value="Galactose-binding domain-like"/>
    <property type="match status" value="2"/>
</dbReference>
<evidence type="ECO:0000256" key="1">
    <source>
        <dbReference type="ARBA" id="ARBA00001445"/>
    </source>
</evidence>
<feature type="compositionally biased region" description="Low complexity" evidence="3">
    <location>
        <begin position="7"/>
        <end position="54"/>
    </location>
</feature>
<proteinExistence type="predicted"/>
<feature type="region of interest" description="Disordered" evidence="3">
    <location>
        <begin position="1"/>
        <end position="87"/>
    </location>
</feature>
<dbReference type="Gene3D" id="1.50.10.10">
    <property type="match status" value="1"/>
</dbReference>
<dbReference type="GO" id="GO:0005975">
    <property type="term" value="P:carbohydrate metabolic process"/>
    <property type="evidence" value="ECO:0007669"/>
    <property type="project" value="InterPro"/>
</dbReference>
<comment type="catalytic activity">
    <reaction evidence="1">
        <text>Hydrolysis of terminal non-reducing alpha-L-rhamnose residues in alpha-L-rhamnosides.</text>
        <dbReference type="EC" id="3.2.1.40"/>
    </reaction>
</comment>
<evidence type="ECO:0000259" key="4">
    <source>
        <dbReference type="Pfam" id="PF17389"/>
    </source>
</evidence>
<dbReference type="SUPFAM" id="SSF48208">
    <property type="entry name" value="Six-hairpin glycosidases"/>
    <property type="match status" value="1"/>
</dbReference>
<dbReference type="InterPro" id="IPR035396">
    <property type="entry name" value="Bac_rhamnosid6H"/>
</dbReference>